<proteinExistence type="predicted"/>
<dbReference type="InterPro" id="IPR010841">
    <property type="entry name" value="EF-G-binding_N"/>
</dbReference>
<evidence type="ECO:0000259" key="2">
    <source>
        <dbReference type="Pfam" id="PF16571"/>
    </source>
</evidence>
<keyword evidence="4" id="KW-1185">Reference proteome</keyword>
<dbReference type="Gene3D" id="1.20.1280.250">
    <property type="match status" value="1"/>
</dbReference>
<dbReference type="CDD" id="cd16342">
    <property type="entry name" value="FusC_FusB"/>
    <property type="match status" value="1"/>
</dbReference>
<reference evidence="3 4" key="1">
    <citation type="submission" date="2023-07" db="EMBL/GenBank/DDBJ databases">
        <title>Genomic Encyclopedia of Type Strains, Phase IV (KMG-IV): sequencing the most valuable type-strain genomes for metagenomic binning, comparative biology and taxonomic classification.</title>
        <authorList>
            <person name="Goeker M."/>
        </authorList>
    </citation>
    <scope>NUCLEOTIDE SEQUENCE [LARGE SCALE GENOMIC DNA]</scope>
    <source>
        <strain evidence="3 4">DSM 23494</strain>
    </source>
</reference>
<dbReference type="InterPro" id="IPR032330">
    <property type="entry name" value="EF-G-binding_C"/>
</dbReference>
<evidence type="ECO:0000313" key="4">
    <source>
        <dbReference type="Proteomes" id="UP001238088"/>
    </source>
</evidence>
<dbReference type="Pfam" id="PF07299">
    <property type="entry name" value="EF-G-binding_N"/>
    <property type="match status" value="1"/>
</dbReference>
<feature type="domain" description="Elongation factor G-binding protein N-terminal" evidence="1">
    <location>
        <begin position="4"/>
        <end position="86"/>
    </location>
</feature>
<accession>A0ABU0AS13</accession>
<dbReference type="Pfam" id="PF16571">
    <property type="entry name" value="FBP_C"/>
    <property type="match status" value="1"/>
</dbReference>
<evidence type="ECO:0008006" key="5">
    <source>
        <dbReference type="Google" id="ProtNLM"/>
    </source>
</evidence>
<sequence>MEAFIRNDQYNLIKIQTKALINGHSSVNEATVLQAVQSLALEKTKNAFDEITDEQMELLLPIIKVKDRSDEEVFLGTLKPYVIPFQKVIDKTVKKLFPKAKKLKLPSMENSDWEGTSFLSWDDKGTNRRYIIAPFHQKLVGLHGSFHRSNHKGICAICNKFSTVGMFTHEVKGEASGTFIRRGNYICEDSQSCNMNISSLVKLEEFISHLKRKDALNEKGSKQ</sequence>
<evidence type="ECO:0000313" key="3">
    <source>
        <dbReference type="EMBL" id="MDQ0272840.1"/>
    </source>
</evidence>
<dbReference type="InterPro" id="IPR038344">
    <property type="entry name" value="EF-G_N_sf"/>
</dbReference>
<dbReference type="Proteomes" id="UP001238088">
    <property type="component" value="Unassembled WGS sequence"/>
</dbReference>
<organism evidence="3 4">
    <name type="scientific">Cytobacillus purgationiresistens</name>
    <dbReference type="NCBI Taxonomy" id="863449"/>
    <lineage>
        <taxon>Bacteria</taxon>
        <taxon>Bacillati</taxon>
        <taxon>Bacillota</taxon>
        <taxon>Bacilli</taxon>
        <taxon>Bacillales</taxon>
        <taxon>Bacillaceae</taxon>
        <taxon>Cytobacillus</taxon>
    </lineage>
</organism>
<dbReference type="EMBL" id="JAUSUB010000029">
    <property type="protein sequence ID" value="MDQ0272840.1"/>
    <property type="molecule type" value="Genomic_DNA"/>
</dbReference>
<name>A0ABU0AS13_9BACI</name>
<dbReference type="RefSeq" id="WP_307478323.1">
    <property type="nucleotide sequence ID" value="NZ_JAUSUB010000029.1"/>
</dbReference>
<gene>
    <name evidence="3" type="ORF">J2S17_004733</name>
</gene>
<protein>
    <recommendedName>
        <fullName evidence="5">Elongation factor G-binding protein</fullName>
    </recommendedName>
</protein>
<evidence type="ECO:0000259" key="1">
    <source>
        <dbReference type="Pfam" id="PF07299"/>
    </source>
</evidence>
<feature type="domain" description="Elongation factor G-binding protein C-terminal treble-clef zinc-finger" evidence="2">
    <location>
        <begin position="99"/>
        <end position="202"/>
    </location>
</feature>
<comment type="caution">
    <text evidence="3">The sequence shown here is derived from an EMBL/GenBank/DDBJ whole genome shotgun (WGS) entry which is preliminary data.</text>
</comment>